<evidence type="ECO:0000256" key="7">
    <source>
        <dbReference type="ARBA" id="ARBA00023136"/>
    </source>
</evidence>
<dbReference type="InterPro" id="IPR003439">
    <property type="entry name" value="ABC_transporter-like_ATP-bd"/>
</dbReference>
<dbReference type="SUPFAM" id="SSF52540">
    <property type="entry name" value="P-loop containing nucleoside triphosphate hydrolases"/>
    <property type="match status" value="1"/>
</dbReference>
<evidence type="ECO:0000313" key="10">
    <source>
        <dbReference type="Proteomes" id="UP000269883"/>
    </source>
</evidence>
<accession>A0A2Z6AZH6</accession>
<evidence type="ECO:0000256" key="5">
    <source>
        <dbReference type="ARBA" id="ARBA00022741"/>
    </source>
</evidence>
<gene>
    <name evidence="9" type="ORF">DFE_1859</name>
</gene>
<reference evidence="9 10" key="1">
    <citation type="journal article" date="2018" name="Sci. Adv.">
        <title>Multi-heme cytochromes provide a pathway for survival in energy-limited environments.</title>
        <authorList>
            <person name="Deng X."/>
            <person name="Dohmae N."/>
            <person name="Nealson K.H."/>
            <person name="Hashimoto K."/>
            <person name="Okamoto A."/>
        </authorList>
    </citation>
    <scope>NUCLEOTIDE SEQUENCE [LARGE SCALE GENOMIC DNA]</scope>
    <source>
        <strain evidence="9 10">IS5</strain>
    </source>
</reference>
<dbReference type="Proteomes" id="UP000269883">
    <property type="component" value="Chromosome"/>
</dbReference>
<dbReference type="PROSITE" id="PS50893">
    <property type="entry name" value="ABC_TRANSPORTER_2"/>
    <property type="match status" value="1"/>
</dbReference>
<dbReference type="InterPro" id="IPR017871">
    <property type="entry name" value="ABC_transporter-like_CS"/>
</dbReference>
<evidence type="ECO:0000256" key="1">
    <source>
        <dbReference type="ARBA" id="ARBA00004202"/>
    </source>
</evidence>
<dbReference type="PANTHER" id="PTHR43166:SF35">
    <property type="entry name" value="L-CYSTINE IMPORT ATP-BINDING PROTEIN TCYN"/>
    <property type="match status" value="1"/>
</dbReference>
<feature type="domain" description="ABC transporter" evidence="8">
    <location>
        <begin position="7"/>
        <end position="241"/>
    </location>
</feature>
<keyword evidence="4" id="KW-1003">Cell membrane</keyword>
<organism evidence="9 10">
    <name type="scientific">Desulfovibrio ferrophilus</name>
    <dbReference type="NCBI Taxonomy" id="241368"/>
    <lineage>
        <taxon>Bacteria</taxon>
        <taxon>Pseudomonadati</taxon>
        <taxon>Thermodesulfobacteriota</taxon>
        <taxon>Desulfovibrionia</taxon>
        <taxon>Desulfovibrionales</taxon>
        <taxon>Desulfovibrionaceae</taxon>
        <taxon>Desulfovibrio</taxon>
    </lineage>
</organism>
<evidence type="ECO:0000259" key="8">
    <source>
        <dbReference type="PROSITE" id="PS50893"/>
    </source>
</evidence>
<evidence type="ECO:0000313" key="9">
    <source>
        <dbReference type="EMBL" id="BBD08585.1"/>
    </source>
</evidence>
<dbReference type="AlphaFoldDB" id="A0A2Z6AZH6"/>
<proteinExistence type="inferred from homology"/>
<dbReference type="FunFam" id="3.40.50.300:FF:000020">
    <property type="entry name" value="Amino acid ABC transporter ATP-binding component"/>
    <property type="match status" value="1"/>
</dbReference>
<comment type="subcellular location">
    <subcellularLocation>
        <location evidence="1">Cell membrane</location>
        <topology evidence="1">Peripheral membrane protein</topology>
    </subcellularLocation>
</comment>
<sequence length="245" mass="27073">MQDQPVIEIAELNKWFGDNHVLKGIDLSVMPSDVVVVVGASGSGKSTLLRCVNYLETYDEGQIKVSGKLVHGGERFINALRARVGMVFQHFNLFPHMTVMGNVIEGPTQVLKMPKKQAREVGRYYLDKVGLGDKEDAYPETLSGGQKQRVAIARALAMEPEVMLFDEPTSALDPELVGEVLAVMKRLAEDGMTMMVVTHEMGFAREVADSVAFMDDGVILEQDCPTRLFDAPQEARTQEFLGQIL</sequence>
<dbReference type="KEGG" id="dfl:DFE_1859"/>
<dbReference type="InterPro" id="IPR030679">
    <property type="entry name" value="ABC_ATPase_HisP-typ"/>
</dbReference>
<dbReference type="InterPro" id="IPR027417">
    <property type="entry name" value="P-loop_NTPase"/>
</dbReference>
<dbReference type="InterPro" id="IPR003593">
    <property type="entry name" value="AAA+_ATPase"/>
</dbReference>
<dbReference type="InterPro" id="IPR050086">
    <property type="entry name" value="MetN_ABC_transporter-like"/>
</dbReference>
<dbReference type="Pfam" id="PF00005">
    <property type="entry name" value="ABC_tran"/>
    <property type="match status" value="1"/>
</dbReference>
<dbReference type="GO" id="GO:0005524">
    <property type="term" value="F:ATP binding"/>
    <property type="evidence" value="ECO:0007669"/>
    <property type="project" value="UniProtKB-KW"/>
</dbReference>
<comment type="similarity">
    <text evidence="2">Belongs to the ABC transporter superfamily.</text>
</comment>
<dbReference type="PANTHER" id="PTHR43166">
    <property type="entry name" value="AMINO ACID IMPORT ATP-BINDING PROTEIN"/>
    <property type="match status" value="1"/>
</dbReference>
<dbReference type="GO" id="GO:0015424">
    <property type="term" value="F:ABC-type amino acid transporter activity"/>
    <property type="evidence" value="ECO:0007669"/>
    <property type="project" value="InterPro"/>
</dbReference>
<evidence type="ECO:0000256" key="4">
    <source>
        <dbReference type="ARBA" id="ARBA00022475"/>
    </source>
</evidence>
<dbReference type="PROSITE" id="PS00211">
    <property type="entry name" value="ABC_TRANSPORTER_1"/>
    <property type="match status" value="1"/>
</dbReference>
<keyword evidence="3" id="KW-0813">Transport</keyword>
<keyword evidence="10" id="KW-1185">Reference proteome</keyword>
<dbReference type="SMART" id="SM00382">
    <property type="entry name" value="AAA"/>
    <property type="match status" value="1"/>
</dbReference>
<dbReference type="CDD" id="cd03262">
    <property type="entry name" value="ABC_HisP_GlnQ"/>
    <property type="match status" value="1"/>
</dbReference>
<dbReference type="OrthoDB" id="9809450at2"/>
<protein>
    <submittedName>
        <fullName evidence="9">Phosphonate-transporting ATPase</fullName>
    </submittedName>
</protein>
<keyword evidence="7" id="KW-0472">Membrane</keyword>
<name>A0A2Z6AZH6_9BACT</name>
<evidence type="ECO:0000256" key="2">
    <source>
        <dbReference type="ARBA" id="ARBA00005417"/>
    </source>
</evidence>
<evidence type="ECO:0000256" key="6">
    <source>
        <dbReference type="ARBA" id="ARBA00022840"/>
    </source>
</evidence>
<dbReference type="Gene3D" id="3.40.50.300">
    <property type="entry name" value="P-loop containing nucleotide triphosphate hydrolases"/>
    <property type="match status" value="1"/>
</dbReference>
<dbReference type="EMBL" id="AP017378">
    <property type="protein sequence ID" value="BBD08585.1"/>
    <property type="molecule type" value="Genomic_DNA"/>
</dbReference>
<keyword evidence="6" id="KW-0067">ATP-binding</keyword>
<evidence type="ECO:0000256" key="3">
    <source>
        <dbReference type="ARBA" id="ARBA00022448"/>
    </source>
</evidence>
<keyword evidence="5" id="KW-0547">Nucleotide-binding</keyword>
<dbReference type="PIRSF" id="PIRSF039085">
    <property type="entry name" value="ABC_ATPase_HisP"/>
    <property type="match status" value="1"/>
</dbReference>
<dbReference type="GO" id="GO:0005886">
    <property type="term" value="C:plasma membrane"/>
    <property type="evidence" value="ECO:0007669"/>
    <property type="project" value="UniProtKB-SubCell"/>
</dbReference>
<dbReference type="GO" id="GO:0016887">
    <property type="term" value="F:ATP hydrolysis activity"/>
    <property type="evidence" value="ECO:0007669"/>
    <property type="project" value="InterPro"/>
</dbReference>
<dbReference type="RefSeq" id="WP_126378796.1">
    <property type="nucleotide sequence ID" value="NZ_AP017378.1"/>
</dbReference>